<dbReference type="AlphaFoldDB" id="K9H5B0"/>
<dbReference type="Gene3D" id="2.160.20.10">
    <property type="entry name" value="Single-stranded right-handed beta-helix, Pectin lyase-like"/>
    <property type="match status" value="1"/>
</dbReference>
<gene>
    <name evidence="1" type="ORF">C882_1585</name>
</gene>
<sequence length="530" mass="55896">MRLRKLILGLAAVAVVGVGAVGAANADRIMRGLQSGRSLPELLVYAADVLKVRYPSVGEPLAPLADALRPSPGAVSAFPDGVTLADWRGTGASPDLHLPAPFYGGGQPEPTPLAVATAGVVRRTAPDTVVVNTAETLSRALRQAVPGREILIAPGTYDLRGHGIDLDTAGRADAPIVVRAEHLGAVTLNLDMMEGFHVRAPYWVFENLDIRGTCGNPGRCEHAFHVVGEARGTIIRNTRMVDFNSPLKVNGLRGAYPDAGLVEFSTFAATDRRRTSSPVSFVDIVGASDWTVRHSLIADMAKAGGDRISYAGFMKGGGARGVFDANLVICSMTVPVKGETRVGLSFGGGGSAGADCRGGSCEGGVEHAEGRMTNNIVMHCPDVGIYLNKAAGTDVAHNTLYNTLGIDVRYPQSTARLRNNVIAGRVHEREGGTAIEGDNIVLGSFFSADRRPAEMRAWYAHPDAADFRLRDVPPLLAAGLKLESVDTDFCGRRRSAGGADLGAIEYRAGGCSPADFLPSLAPYPEEARRP</sequence>
<evidence type="ECO:0000313" key="2">
    <source>
        <dbReference type="Proteomes" id="UP000009881"/>
    </source>
</evidence>
<proteinExistence type="predicted"/>
<dbReference type="InterPro" id="IPR012334">
    <property type="entry name" value="Pectin_lyas_fold"/>
</dbReference>
<organism evidence="1 2">
    <name type="scientific">Caenispirillum salinarum AK4</name>
    <dbReference type="NCBI Taxonomy" id="1238182"/>
    <lineage>
        <taxon>Bacteria</taxon>
        <taxon>Pseudomonadati</taxon>
        <taxon>Pseudomonadota</taxon>
        <taxon>Alphaproteobacteria</taxon>
        <taxon>Rhodospirillales</taxon>
        <taxon>Novispirillaceae</taxon>
        <taxon>Caenispirillum</taxon>
    </lineage>
</organism>
<dbReference type="STRING" id="1238182.C882_1585"/>
<protein>
    <submittedName>
        <fullName evidence="1">PE-PGRS family protein</fullName>
    </submittedName>
</protein>
<dbReference type="InterPro" id="IPR011050">
    <property type="entry name" value="Pectin_lyase_fold/virulence"/>
</dbReference>
<dbReference type="EMBL" id="ANHY01000002">
    <property type="protein sequence ID" value="EKV32747.1"/>
    <property type="molecule type" value="Genomic_DNA"/>
</dbReference>
<reference evidence="1 2" key="1">
    <citation type="journal article" date="2013" name="Genome Announc.">
        <title>Draft Genome Sequence of an Alphaproteobacterium, Caenispirillum salinarum AK4(T), Isolated from a Solar Saltern.</title>
        <authorList>
            <person name="Khatri I."/>
            <person name="Singh A."/>
            <person name="Korpole S."/>
            <person name="Pinnaka A.K."/>
            <person name="Subramanian S."/>
        </authorList>
    </citation>
    <scope>NUCLEOTIDE SEQUENCE [LARGE SCALE GENOMIC DNA]</scope>
    <source>
        <strain evidence="1 2">AK4</strain>
    </source>
</reference>
<dbReference type="PATRIC" id="fig|1238182.3.peg.123"/>
<evidence type="ECO:0000313" key="1">
    <source>
        <dbReference type="EMBL" id="EKV32747.1"/>
    </source>
</evidence>
<dbReference type="Proteomes" id="UP000009881">
    <property type="component" value="Unassembled WGS sequence"/>
</dbReference>
<dbReference type="RefSeq" id="WP_009538574.1">
    <property type="nucleotide sequence ID" value="NZ_ANHY01000002.1"/>
</dbReference>
<name>K9H5B0_9PROT</name>
<dbReference type="eggNOG" id="COG3420">
    <property type="taxonomic scope" value="Bacteria"/>
</dbReference>
<accession>K9H5B0</accession>
<dbReference type="SUPFAM" id="SSF51126">
    <property type="entry name" value="Pectin lyase-like"/>
    <property type="match status" value="1"/>
</dbReference>
<dbReference type="OrthoDB" id="5496540at2"/>
<comment type="caution">
    <text evidence="1">The sequence shown here is derived from an EMBL/GenBank/DDBJ whole genome shotgun (WGS) entry which is preliminary data.</text>
</comment>
<keyword evidence="2" id="KW-1185">Reference proteome</keyword>